<feature type="domain" description="RNase III" evidence="8">
    <location>
        <begin position="4"/>
        <end position="141"/>
    </location>
</feature>
<dbReference type="EMBL" id="KN824327">
    <property type="protein sequence ID" value="KIM24123.1"/>
    <property type="molecule type" value="Genomic_DNA"/>
</dbReference>
<accession>A0A0C2WCH7</accession>
<dbReference type="InterPro" id="IPR036389">
    <property type="entry name" value="RNase_III_sf"/>
</dbReference>
<dbReference type="AlphaFoldDB" id="A0A0C2WCH7"/>
<dbReference type="GO" id="GO:0003725">
    <property type="term" value="F:double-stranded RNA binding"/>
    <property type="evidence" value="ECO:0007669"/>
    <property type="project" value="TreeGrafter"/>
</dbReference>
<feature type="region of interest" description="Disordered" evidence="6">
    <location>
        <begin position="228"/>
        <end position="334"/>
    </location>
</feature>
<keyword evidence="3" id="KW-0378">Hydrolase</keyword>
<feature type="compositionally biased region" description="Polar residues" evidence="6">
    <location>
        <begin position="228"/>
        <end position="242"/>
    </location>
</feature>
<dbReference type="SMART" id="SM00535">
    <property type="entry name" value="RIBOc"/>
    <property type="match status" value="1"/>
</dbReference>
<keyword evidence="10" id="KW-1185">Reference proteome</keyword>
<dbReference type="CDD" id="cd00593">
    <property type="entry name" value="RIBOc"/>
    <property type="match status" value="1"/>
</dbReference>
<reference evidence="10" key="2">
    <citation type="submission" date="2015-01" db="EMBL/GenBank/DDBJ databases">
        <title>Evolutionary Origins and Diversification of the Mycorrhizal Mutualists.</title>
        <authorList>
            <consortium name="DOE Joint Genome Institute"/>
            <consortium name="Mycorrhizal Genomics Consortium"/>
            <person name="Kohler A."/>
            <person name="Kuo A."/>
            <person name="Nagy L.G."/>
            <person name="Floudas D."/>
            <person name="Copeland A."/>
            <person name="Barry K.W."/>
            <person name="Cichocki N."/>
            <person name="Veneault-Fourrey C."/>
            <person name="LaButti K."/>
            <person name="Lindquist E.A."/>
            <person name="Lipzen A."/>
            <person name="Lundell T."/>
            <person name="Morin E."/>
            <person name="Murat C."/>
            <person name="Riley R."/>
            <person name="Ohm R."/>
            <person name="Sun H."/>
            <person name="Tunlid A."/>
            <person name="Henrissat B."/>
            <person name="Grigoriev I.V."/>
            <person name="Hibbett D.S."/>
            <person name="Martin F."/>
        </authorList>
    </citation>
    <scope>NUCLEOTIDE SEQUENCE [LARGE SCALE GENOMIC DNA]</scope>
    <source>
        <strain evidence="10">MAFF 305830</strain>
    </source>
</reference>
<evidence type="ECO:0000256" key="1">
    <source>
        <dbReference type="ARBA" id="ARBA00022722"/>
    </source>
</evidence>
<name>A0A0C2WCH7_SERVB</name>
<dbReference type="SUPFAM" id="SSF54768">
    <property type="entry name" value="dsRNA-binding domain-like"/>
    <property type="match status" value="1"/>
</dbReference>
<dbReference type="Gene3D" id="1.10.1520.10">
    <property type="entry name" value="Ribonuclease III domain"/>
    <property type="match status" value="1"/>
</dbReference>
<dbReference type="GO" id="GO:0010468">
    <property type="term" value="P:regulation of gene expression"/>
    <property type="evidence" value="ECO:0007669"/>
    <property type="project" value="TreeGrafter"/>
</dbReference>
<dbReference type="PANTHER" id="PTHR11207">
    <property type="entry name" value="RIBONUCLEASE III"/>
    <property type="match status" value="1"/>
</dbReference>
<evidence type="ECO:0000256" key="2">
    <source>
        <dbReference type="ARBA" id="ARBA00022759"/>
    </source>
</evidence>
<dbReference type="PROSITE" id="PS50137">
    <property type="entry name" value="DS_RBD"/>
    <property type="match status" value="1"/>
</dbReference>
<keyword evidence="4 5" id="KW-0694">RNA-binding</keyword>
<protein>
    <recommendedName>
        <fullName evidence="11">RNase III domain-containing protein</fullName>
    </recommendedName>
</protein>
<organism evidence="9 10">
    <name type="scientific">Serendipita vermifera MAFF 305830</name>
    <dbReference type="NCBI Taxonomy" id="933852"/>
    <lineage>
        <taxon>Eukaryota</taxon>
        <taxon>Fungi</taxon>
        <taxon>Dikarya</taxon>
        <taxon>Basidiomycota</taxon>
        <taxon>Agaricomycotina</taxon>
        <taxon>Agaricomycetes</taxon>
        <taxon>Sebacinales</taxon>
        <taxon>Serendipitaceae</taxon>
        <taxon>Serendipita</taxon>
    </lineage>
</organism>
<dbReference type="PROSITE" id="PS50142">
    <property type="entry name" value="RNASE_3_2"/>
    <property type="match status" value="1"/>
</dbReference>
<evidence type="ECO:0000256" key="6">
    <source>
        <dbReference type="SAM" id="MobiDB-lite"/>
    </source>
</evidence>
<dbReference type="SMART" id="SM00358">
    <property type="entry name" value="DSRM"/>
    <property type="match status" value="1"/>
</dbReference>
<evidence type="ECO:0008006" key="11">
    <source>
        <dbReference type="Google" id="ProtNLM"/>
    </source>
</evidence>
<evidence type="ECO:0000259" key="8">
    <source>
        <dbReference type="PROSITE" id="PS50142"/>
    </source>
</evidence>
<dbReference type="Pfam" id="PF00636">
    <property type="entry name" value="Ribonuclease_3"/>
    <property type="match status" value="1"/>
</dbReference>
<dbReference type="InterPro" id="IPR000999">
    <property type="entry name" value="RNase_III_dom"/>
</dbReference>
<sequence length="411" mass="45117">MPTVPQLRKLVDRHPAPLLFDSDIKEKVFTHKGFYSLPAHVQVRSEEPADWERLAFLGDQILSMCTTDTVFERYPHARPNFLTNRRNLVVSNDQIAKWSQAYEFPARIRAQPAQTQVLQSNVNAQASVFEAYVGGVYVNEGFQTAERWLKPLISLVLDEADNKAREEGEEDDDEVEEGFGYDASNVAEQELDASFAQLHMNVENLVQDEEEYNEATRSLVGDSLVSTPLSQNSLLRPGSSTPKARVRGAGSAPAMSTRYSTPASQPGSFYLAGEPARNASSTNQQSALKFRPTGGPSTIPYPATDRSRTSAIPTHYSDPLPLPTVASPTSSTRSGAAGNGFLALFNQLASQKHIDPEWTSGSTGPPHKPTFTAEVKVGSFTGRGEANNKQAAKQAAARQILRRLKWHSDLE</sequence>
<dbReference type="SUPFAM" id="SSF69065">
    <property type="entry name" value="RNase III domain-like"/>
    <property type="match status" value="1"/>
</dbReference>
<dbReference type="OrthoDB" id="2392202at2759"/>
<gene>
    <name evidence="9" type="ORF">M408DRAFT_27246</name>
</gene>
<dbReference type="InterPro" id="IPR014720">
    <property type="entry name" value="dsRBD_dom"/>
</dbReference>
<evidence type="ECO:0000259" key="7">
    <source>
        <dbReference type="PROSITE" id="PS50137"/>
    </source>
</evidence>
<evidence type="ECO:0000313" key="9">
    <source>
        <dbReference type="EMBL" id="KIM24123.1"/>
    </source>
</evidence>
<feature type="domain" description="DRBM" evidence="7">
    <location>
        <begin position="340"/>
        <end position="406"/>
    </location>
</feature>
<dbReference type="Proteomes" id="UP000054097">
    <property type="component" value="Unassembled WGS sequence"/>
</dbReference>
<feature type="compositionally biased region" description="Polar residues" evidence="6">
    <location>
        <begin position="278"/>
        <end position="287"/>
    </location>
</feature>
<dbReference type="Gene3D" id="3.30.160.20">
    <property type="match status" value="1"/>
</dbReference>
<dbReference type="GO" id="GO:0005634">
    <property type="term" value="C:nucleus"/>
    <property type="evidence" value="ECO:0007669"/>
    <property type="project" value="TreeGrafter"/>
</dbReference>
<evidence type="ECO:0000256" key="3">
    <source>
        <dbReference type="ARBA" id="ARBA00022801"/>
    </source>
</evidence>
<dbReference type="GO" id="GO:0006396">
    <property type="term" value="P:RNA processing"/>
    <property type="evidence" value="ECO:0007669"/>
    <property type="project" value="InterPro"/>
</dbReference>
<keyword evidence="1" id="KW-0540">Nuclease</keyword>
<dbReference type="PANTHER" id="PTHR11207:SF0">
    <property type="entry name" value="RIBONUCLEASE 3"/>
    <property type="match status" value="1"/>
</dbReference>
<reference evidence="9 10" key="1">
    <citation type="submission" date="2014-04" db="EMBL/GenBank/DDBJ databases">
        <authorList>
            <consortium name="DOE Joint Genome Institute"/>
            <person name="Kuo A."/>
            <person name="Zuccaro A."/>
            <person name="Kohler A."/>
            <person name="Nagy L.G."/>
            <person name="Floudas D."/>
            <person name="Copeland A."/>
            <person name="Barry K.W."/>
            <person name="Cichocki N."/>
            <person name="Veneault-Fourrey C."/>
            <person name="LaButti K."/>
            <person name="Lindquist E.A."/>
            <person name="Lipzen A."/>
            <person name="Lundell T."/>
            <person name="Morin E."/>
            <person name="Murat C."/>
            <person name="Sun H."/>
            <person name="Tunlid A."/>
            <person name="Henrissat B."/>
            <person name="Grigoriev I.V."/>
            <person name="Hibbett D.S."/>
            <person name="Martin F."/>
            <person name="Nordberg H.P."/>
            <person name="Cantor M.N."/>
            <person name="Hua S.X."/>
        </authorList>
    </citation>
    <scope>NUCLEOTIDE SEQUENCE [LARGE SCALE GENOMIC DNA]</scope>
    <source>
        <strain evidence="9 10">MAFF 305830</strain>
    </source>
</reference>
<dbReference type="HOGENOM" id="CLU_608470_0_0_1"/>
<evidence type="ECO:0000256" key="5">
    <source>
        <dbReference type="PROSITE-ProRule" id="PRU00266"/>
    </source>
</evidence>
<proteinExistence type="predicted"/>
<evidence type="ECO:0000313" key="10">
    <source>
        <dbReference type="Proteomes" id="UP000054097"/>
    </source>
</evidence>
<dbReference type="Pfam" id="PF00035">
    <property type="entry name" value="dsrm"/>
    <property type="match status" value="1"/>
</dbReference>
<evidence type="ECO:0000256" key="4">
    <source>
        <dbReference type="ARBA" id="ARBA00022884"/>
    </source>
</evidence>
<feature type="compositionally biased region" description="Polar residues" evidence="6">
    <location>
        <begin position="257"/>
        <end position="267"/>
    </location>
</feature>
<dbReference type="STRING" id="933852.A0A0C2WCH7"/>
<keyword evidence="2" id="KW-0255">Endonuclease</keyword>
<dbReference type="GO" id="GO:0004525">
    <property type="term" value="F:ribonuclease III activity"/>
    <property type="evidence" value="ECO:0007669"/>
    <property type="project" value="InterPro"/>
</dbReference>